<accession>A0A160NX44</accession>
<dbReference type="EMBL" id="AP017424">
    <property type="protein sequence ID" value="BAU82320.1"/>
    <property type="molecule type" value="Genomic_DNA"/>
</dbReference>
<sequence length="63" mass="6477">MRHRVERGTAEGRAARPAFRARHSSAGAREPSKIQKKGPGGGAGGYEASAGGTAGATSRRSWV</sequence>
<feature type="compositionally biased region" description="Basic and acidic residues" evidence="1">
    <location>
        <begin position="1"/>
        <end position="14"/>
    </location>
</feature>
<organism evidence="2 3">
    <name type="scientific">Streptomyces laurentii</name>
    <dbReference type="NCBI Taxonomy" id="39478"/>
    <lineage>
        <taxon>Bacteria</taxon>
        <taxon>Bacillati</taxon>
        <taxon>Actinomycetota</taxon>
        <taxon>Actinomycetes</taxon>
        <taxon>Kitasatosporales</taxon>
        <taxon>Streptomycetaceae</taxon>
        <taxon>Streptomyces</taxon>
    </lineage>
</organism>
<reference evidence="2 3" key="1">
    <citation type="journal article" date="2016" name="Genome Announc.">
        <title>Complete Genome Sequence of Thiostrepton-Producing Streptomyces laurentii ATCC 31255.</title>
        <authorList>
            <person name="Doi K."/>
            <person name="Fujino Y."/>
            <person name="Nagayoshi Y."/>
            <person name="Ohshima T."/>
            <person name="Ogata S."/>
        </authorList>
    </citation>
    <scope>NUCLEOTIDE SEQUENCE [LARGE SCALE GENOMIC DNA]</scope>
    <source>
        <strain evidence="2 3">ATCC 31255</strain>
    </source>
</reference>
<gene>
    <name evidence="2" type="ORF">SLA_1381</name>
</gene>
<protein>
    <submittedName>
        <fullName evidence="2">Uncharacterized protein</fullName>
    </submittedName>
</protein>
<evidence type="ECO:0000256" key="1">
    <source>
        <dbReference type="SAM" id="MobiDB-lite"/>
    </source>
</evidence>
<dbReference type="AlphaFoldDB" id="A0A160NX44"/>
<proteinExistence type="predicted"/>
<evidence type="ECO:0000313" key="2">
    <source>
        <dbReference type="EMBL" id="BAU82320.1"/>
    </source>
</evidence>
<name>A0A160NX44_STRLU</name>
<dbReference type="Proteomes" id="UP000217676">
    <property type="component" value="Chromosome"/>
</dbReference>
<keyword evidence="3" id="KW-1185">Reference proteome</keyword>
<feature type="region of interest" description="Disordered" evidence="1">
    <location>
        <begin position="1"/>
        <end position="63"/>
    </location>
</feature>
<evidence type="ECO:0000313" key="3">
    <source>
        <dbReference type="Proteomes" id="UP000217676"/>
    </source>
</evidence>
<dbReference type="KEGG" id="slau:SLA_1381"/>